<dbReference type="Gene3D" id="3.30.1490.190">
    <property type="match status" value="1"/>
</dbReference>
<dbReference type="CDD" id="cd07153">
    <property type="entry name" value="Fur_like"/>
    <property type="match status" value="1"/>
</dbReference>
<accession>A0A6G9YW76</accession>
<dbReference type="GO" id="GO:0045892">
    <property type="term" value="P:negative regulation of DNA-templated transcription"/>
    <property type="evidence" value="ECO:0007669"/>
    <property type="project" value="TreeGrafter"/>
</dbReference>
<dbReference type="InterPro" id="IPR036388">
    <property type="entry name" value="WH-like_DNA-bd_sf"/>
</dbReference>
<sequence>MHTGGFDPRRRLREVGLRVTAPRVAVLDAVAAQPHSDADRVAATVRAQLGSVSTQAVYDVLRACVNAGLLRRIEPAGSAALYEARTGDNHHHLVCRHCGTVVDVDCAVGDAPCLDPSDAHGFVVDEAEVVYWGLCPNCRGAEDVPSR</sequence>
<dbReference type="Gene3D" id="1.10.10.10">
    <property type="entry name" value="Winged helix-like DNA-binding domain superfamily/Winged helix DNA-binding domain"/>
    <property type="match status" value="1"/>
</dbReference>
<dbReference type="RefSeq" id="WP_167484674.1">
    <property type="nucleotide sequence ID" value="NZ_CP046173.1"/>
</dbReference>
<dbReference type="Pfam" id="PF01475">
    <property type="entry name" value="FUR"/>
    <property type="match status" value="1"/>
</dbReference>
<dbReference type="AlphaFoldDB" id="A0A6G9YW76"/>
<dbReference type="InterPro" id="IPR036390">
    <property type="entry name" value="WH_DNA-bd_sf"/>
</dbReference>
<evidence type="ECO:0000256" key="2">
    <source>
        <dbReference type="ARBA" id="ARBA00007957"/>
    </source>
</evidence>
<comment type="similarity">
    <text evidence="2">Belongs to the Fur family.</text>
</comment>
<dbReference type="PANTHER" id="PTHR33202:SF18">
    <property type="entry name" value="TRANSCRIPTIONAL REGULATOR FURA"/>
    <property type="match status" value="1"/>
</dbReference>
<dbReference type="GO" id="GO:0003700">
    <property type="term" value="F:DNA-binding transcription factor activity"/>
    <property type="evidence" value="ECO:0007669"/>
    <property type="project" value="InterPro"/>
</dbReference>
<keyword evidence="7" id="KW-0408">Iron</keyword>
<evidence type="ECO:0000256" key="3">
    <source>
        <dbReference type="ARBA" id="ARBA00022490"/>
    </source>
</evidence>
<dbReference type="InterPro" id="IPR043135">
    <property type="entry name" value="Fur_C"/>
</dbReference>
<dbReference type="GO" id="GO:1900376">
    <property type="term" value="P:regulation of secondary metabolite biosynthetic process"/>
    <property type="evidence" value="ECO:0007669"/>
    <property type="project" value="TreeGrafter"/>
</dbReference>
<evidence type="ECO:0000256" key="5">
    <source>
        <dbReference type="ARBA" id="ARBA00022723"/>
    </source>
</evidence>
<keyword evidence="4" id="KW-0678">Repressor</keyword>
<proteinExistence type="inferred from homology"/>
<keyword evidence="9" id="KW-0238">DNA-binding</keyword>
<dbReference type="InterPro" id="IPR002481">
    <property type="entry name" value="FUR"/>
</dbReference>
<keyword evidence="5 11" id="KW-0479">Metal-binding</keyword>
<evidence type="ECO:0000256" key="9">
    <source>
        <dbReference type="ARBA" id="ARBA00023125"/>
    </source>
</evidence>
<evidence type="ECO:0000313" key="12">
    <source>
        <dbReference type="EMBL" id="QIS17256.1"/>
    </source>
</evidence>
<protein>
    <submittedName>
        <fullName evidence="12">Transcriptional repressor</fullName>
    </submittedName>
</protein>
<feature type="binding site" evidence="11">
    <location>
        <position position="95"/>
    </location>
    <ligand>
        <name>Zn(2+)</name>
        <dbReference type="ChEBI" id="CHEBI:29105"/>
    </ligand>
</feature>
<gene>
    <name evidence="12" type="ORF">F6W96_01925</name>
</gene>
<dbReference type="PANTHER" id="PTHR33202">
    <property type="entry name" value="ZINC UPTAKE REGULATION PROTEIN"/>
    <property type="match status" value="1"/>
</dbReference>
<comment type="subcellular location">
    <subcellularLocation>
        <location evidence="1">Cytoplasm</location>
    </subcellularLocation>
</comment>
<evidence type="ECO:0000313" key="13">
    <source>
        <dbReference type="Proteomes" id="UP000500953"/>
    </source>
</evidence>
<dbReference type="GO" id="GO:0000976">
    <property type="term" value="F:transcription cis-regulatory region binding"/>
    <property type="evidence" value="ECO:0007669"/>
    <property type="project" value="TreeGrafter"/>
</dbReference>
<feature type="binding site" evidence="11">
    <location>
        <position position="135"/>
    </location>
    <ligand>
        <name>Zn(2+)</name>
        <dbReference type="ChEBI" id="CHEBI:29105"/>
    </ligand>
</feature>
<evidence type="ECO:0000256" key="6">
    <source>
        <dbReference type="ARBA" id="ARBA00022833"/>
    </source>
</evidence>
<feature type="binding site" evidence="11">
    <location>
        <position position="138"/>
    </location>
    <ligand>
        <name>Zn(2+)</name>
        <dbReference type="ChEBI" id="CHEBI:29105"/>
    </ligand>
</feature>
<dbReference type="EMBL" id="CP046173">
    <property type="protein sequence ID" value="QIS17256.1"/>
    <property type="molecule type" value="Genomic_DNA"/>
</dbReference>
<evidence type="ECO:0000256" key="4">
    <source>
        <dbReference type="ARBA" id="ARBA00022491"/>
    </source>
</evidence>
<evidence type="ECO:0000256" key="8">
    <source>
        <dbReference type="ARBA" id="ARBA00023015"/>
    </source>
</evidence>
<keyword evidence="3" id="KW-0963">Cytoplasm</keyword>
<dbReference type="Proteomes" id="UP000500953">
    <property type="component" value="Chromosome"/>
</dbReference>
<reference evidence="12 13" key="1">
    <citation type="journal article" date="2019" name="ACS Chem. Biol.">
        <title>Identification and Mobilization of a Cryptic Antibiotic Biosynthesis Gene Locus from a Human-Pathogenic Nocardia Isolate.</title>
        <authorList>
            <person name="Herisse M."/>
            <person name="Ishida K."/>
            <person name="Porter J.L."/>
            <person name="Howden B."/>
            <person name="Hertweck C."/>
            <person name="Stinear T.P."/>
            <person name="Pidot S.J."/>
        </authorList>
    </citation>
    <scope>NUCLEOTIDE SEQUENCE [LARGE SCALE GENOMIC DNA]</scope>
    <source>
        <strain evidence="12 13">AUSMDU00012715</strain>
    </source>
</reference>
<organism evidence="12 13">
    <name type="scientific">Nocardia terpenica</name>
    <dbReference type="NCBI Taxonomy" id="455432"/>
    <lineage>
        <taxon>Bacteria</taxon>
        <taxon>Bacillati</taxon>
        <taxon>Actinomycetota</taxon>
        <taxon>Actinomycetes</taxon>
        <taxon>Mycobacteriales</taxon>
        <taxon>Nocardiaceae</taxon>
        <taxon>Nocardia</taxon>
    </lineage>
</organism>
<dbReference type="GO" id="GO:0008270">
    <property type="term" value="F:zinc ion binding"/>
    <property type="evidence" value="ECO:0007669"/>
    <property type="project" value="TreeGrafter"/>
</dbReference>
<dbReference type="GO" id="GO:0005737">
    <property type="term" value="C:cytoplasm"/>
    <property type="evidence" value="ECO:0007669"/>
    <property type="project" value="UniProtKB-SubCell"/>
</dbReference>
<comment type="cofactor">
    <cofactor evidence="11">
        <name>Zn(2+)</name>
        <dbReference type="ChEBI" id="CHEBI:29105"/>
    </cofactor>
    <text evidence="11">Binds 1 zinc ion per subunit.</text>
</comment>
<dbReference type="SUPFAM" id="SSF46785">
    <property type="entry name" value="Winged helix' DNA-binding domain"/>
    <property type="match status" value="1"/>
</dbReference>
<keyword evidence="10" id="KW-0804">Transcription</keyword>
<evidence type="ECO:0000256" key="1">
    <source>
        <dbReference type="ARBA" id="ARBA00004496"/>
    </source>
</evidence>
<keyword evidence="8" id="KW-0805">Transcription regulation</keyword>
<feature type="binding site" evidence="11">
    <location>
        <position position="98"/>
    </location>
    <ligand>
        <name>Zn(2+)</name>
        <dbReference type="ChEBI" id="CHEBI:29105"/>
    </ligand>
</feature>
<evidence type="ECO:0000256" key="7">
    <source>
        <dbReference type="ARBA" id="ARBA00023004"/>
    </source>
</evidence>
<name>A0A6G9YW76_9NOCA</name>
<evidence type="ECO:0000256" key="10">
    <source>
        <dbReference type="ARBA" id="ARBA00023163"/>
    </source>
</evidence>
<evidence type="ECO:0000256" key="11">
    <source>
        <dbReference type="PIRSR" id="PIRSR602481-1"/>
    </source>
</evidence>
<keyword evidence="6 11" id="KW-0862">Zinc</keyword>